<name>A0A9P5PWH8_9AGAR</name>
<comment type="similarity">
    <text evidence="4">Belongs to the cytochrome P450 family.</text>
</comment>
<dbReference type="InterPro" id="IPR001128">
    <property type="entry name" value="Cyt_P450"/>
</dbReference>
<feature type="binding site" description="axial binding residue" evidence="14">
    <location>
        <position position="385"/>
    </location>
    <ligand>
        <name>heme</name>
        <dbReference type="ChEBI" id="CHEBI:30413"/>
    </ligand>
    <ligandPart>
        <name>Fe</name>
        <dbReference type="ChEBI" id="CHEBI:18248"/>
    </ligandPart>
</feature>
<proteinExistence type="inferred from homology"/>
<keyword evidence="10 14" id="KW-0408">Iron</keyword>
<evidence type="ECO:0000256" key="5">
    <source>
        <dbReference type="ARBA" id="ARBA00022617"/>
    </source>
</evidence>
<dbReference type="InterPro" id="IPR036396">
    <property type="entry name" value="Cyt_P450_sf"/>
</dbReference>
<reference evidence="15" key="1">
    <citation type="submission" date="2020-11" db="EMBL/GenBank/DDBJ databases">
        <authorList>
            <consortium name="DOE Joint Genome Institute"/>
            <person name="Ahrendt S."/>
            <person name="Riley R."/>
            <person name="Andreopoulos W."/>
            <person name="Labutti K."/>
            <person name="Pangilinan J."/>
            <person name="Ruiz-Duenas F.J."/>
            <person name="Barrasa J.M."/>
            <person name="Sanchez-Garcia M."/>
            <person name="Camarero S."/>
            <person name="Miyauchi S."/>
            <person name="Serrano A."/>
            <person name="Linde D."/>
            <person name="Babiker R."/>
            <person name="Drula E."/>
            <person name="Ayuso-Fernandez I."/>
            <person name="Pacheco R."/>
            <person name="Padilla G."/>
            <person name="Ferreira P."/>
            <person name="Barriuso J."/>
            <person name="Kellner H."/>
            <person name="Castanera R."/>
            <person name="Alfaro M."/>
            <person name="Ramirez L."/>
            <person name="Pisabarro A.G."/>
            <person name="Kuo A."/>
            <person name="Tritt A."/>
            <person name="Lipzen A."/>
            <person name="He G."/>
            <person name="Yan M."/>
            <person name="Ng V."/>
            <person name="Cullen D."/>
            <person name="Martin F."/>
            <person name="Rosso M.-N."/>
            <person name="Henrissat B."/>
            <person name="Hibbett D."/>
            <person name="Martinez A.T."/>
            <person name="Grigoriev I.V."/>
        </authorList>
    </citation>
    <scope>NUCLEOTIDE SEQUENCE</scope>
    <source>
        <strain evidence="15">AH 40177</strain>
    </source>
</reference>
<gene>
    <name evidence="15" type="ORF">BDP27DRAFT_1263852</name>
</gene>
<evidence type="ECO:0000256" key="7">
    <source>
        <dbReference type="ARBA" id="ARBA00022723"/>
    </source>
</evidence>
<evidence type="ECO:0000313" key="16">
    <source>
        <dbReference type="Proteomes" id="UP000772434"/>
    </source>
</evidence>
<dbReference type="AlphaFoldDB" id="A0A9P5PWH8"/>
<evidence type="ECO:0000256" key="11">
    <source>
        <dbReference type="ARBA" id="ARBA00023033"/>
    </source>
</evidence>
<keyword evidence="9" id="KW-0560">Oxidoreductase</keyword>
<evidence type="ECO:0000256" key="6">
    <source>
        <dbReference type="ARBA" id="ARBA00022692"/>
    </source>
</evidence>
<keyword evidence="5 14" id="KW-0349">Heme</keyword>
<keyword evidence="8" id="KW-1133">Transmembrane helix</keyword>
<dbReference type="EMBL" id="JADNRY010000041">
    <property type="protein sequence ID" value="KAF9070402.1"/>
    <property type="molecule type" value="Genomic_DNA"/>
</dbReference>
<dbReference type="Pfam" id="PF00067">
    <property type="entry name" value="p450"/>
    <property type="match status" value="1"/>
</dbReference>
<keyword evidence="13" id="KW-0325">Glycoprotein</keyword>
<dbReference type="PRINTS" id="PR00463">
    <property type="entry name" value="EP450I"/>
</dbReference>
<dbReference type="GO" id="GO:0016020">
    <property type="term" value="C:membrane"/>
    <property type="evidence" value="ECO:0007669"/>
    <property type="project" value="UniProtKB-SubCell"/>
</dbReference>
<dbReference type="PANTHER" id="PTHR46300:SF2">
    <property type="entry name" value="CYTOCHROME P450 MONOOXYGENASE ALNH-RELATED"/>
    <property type="match status" value="1"/>
</dbReference>
<dbReference type="GO" id="GO:0005506">
    <property type="term" value="F:iron ion binding"/>
    <property type="evidence" value="ECO:0007669"/>
    <property type="project" value="InterPro"/>
</dbReference>
<keyword evidence="12" id="KW-0472">Membrane</keyword>
<evidence type="ECO:0000256" key="3">
    <source>
        <dbReference type="ARBA" id="ARBA00005179"/>
    </source>
</evidence>
<evidence type="ECO:0000256" key="2">
    <source>
        <dbReference type="ARBA" id="ARBA00004167"/>
    </source>
</evidence>
<comment type="pathway">
    <text evidence="3">Secondary metabolite biosynthesis.</text>
</comment>
<keyword evidence="6" id="KW-0812">Transmembrane</keyword>
<comment type="subcellular location">
    <subcellularLocation>
        <location evidence="2">Membrane</location>
        <topology evidence="2">Single-pass membrane protein</topology>
    </subcellularLocation>
</comment>
<evidence type="ECO:0000256" key="8">
    <source>
        <dbReference type="ARBA" id="ARBA00022989"/>
    </source>
</evidence>
<dbReference type="SUPFAM" id="SSF48264">
    <property type="entry name" value="Cytochrome P450"/>
    <property type="match status" value="1"/>
</dbReference>
<evidence type="ECO:0000256" key="9">
    <source>
        <dbReference type="ARBA" id="ARBA00023002"/>
    </source>
</evidence>
<dbReference type="Proteomes" id="UP000772434">
    <property type="component" value="Unassembled WGS sequence"/>
</dbReference>
<keyword evidence="16" id="KW-1185">Reference proteome</keyword>
<evidence type="ECO:0000256" key="14">
    <source>
        <dbReference type="PIRSR" id="PIRSR602401-1"/>
    </source>
</evidence>
<dbReference type="GO" id="GO:0016705">
    <property type="term" value="F:oxidoreductase activity, acting on paired donors, with incorporation or reduction of molecular oxygen"/>
    <property type="evidence" value="ECO:0007669"/>
    <property type="project" value="InterPro"/>
</dbReference>
<comment type="caution">
    <text evidence="15">The sequence shown here is derived from an EMBL/GenBank/DDBJ whole genome shotgun (WGS) entry which is preliminary data.</text>
</comment>
<dbReference type="PANTHER" id="PTHR46300">
    <property type="entry name" value="P450, PUTATIVE (EUROFUNG)-RELATED-RELATED"/>
    <property type="match status" value="1"/>
</dbReference>
<accession>A0A9P5PWH8</accession>
<keyword evidence="11" id="KW-0503">Monooxygenase</keyword>
<organism evidence="15 16">
    <name type="scientific">Rhodocollybia butyracea</name>
    <dbReference type="NCBI Taxonomy" id="206335"/>
    <lineage>
        <taxon>Eukaryota</taxon>
        <taxon>Fungi</taxon>
        <taxon>Dikarya</taxon>
        <taxon>Basidiomycota</taxon>
        <taxon>Agaricomycotina</taxon>
        <taxon>Agaricomycetes</taxon>
        <taxon>Agaricomycetidae</taxon>
        <taxon>Agaricales</taxon>
        <taxon>Marasmiineae</taxon>
        <taxon>Omphalotaceae</taxon>
        <taxon>Rhodocollybia</taxon>
    </lineage>
</organism>
<evidence type="ECO:0000256" key="1">
    <source>
        <dbReference type="ARBA" id="ARBA00001971"/>
    </source>
</evidence>
<dbReference type="GO" id="GO:0004497">
    <property type="term" value="F:monooxygenase activity"/>
    <property type="evidence" value="ECO:0007669"/>
    <property type="project" value="UniProtKB-KW"/>
</dbReference>
<keyword evidence="7 14" id="KW-0479">Metal-binding</keyword>
<evidence type="ECO:0000313" key="15">
    <source>
        <dbReference type="EMBL" id="KAF9070402.1"/>
    </source>
</evidence>
<dbReference type="OrthoDB" id="2789670at2759"/>
<protein>
    <submittedName>
        <fullName evidence="15">Cytochrome P450</fullName>
    </submittedName>
</protein>
<evidence type="ECO:0000256" key="10">
    <source>
        <dbReference type="ARBA" id="ARBA00023004"/>
    </source>
</evidence>
<dbReference type="PRINTS" id="PR00385">
    <property type="entry name" value="P450"/>
</dbReference>
<dbReference type="GO" id="GO:0020037">
    <property type="term" value="F:heme binding"/>
    <property type="evidence" value="ECO:0007669"/>
    <property type="project" value="InterPro"/>
</dbReference>
<evidence type="ECO:0000256" key="13">
    <source>
        <dbReference type="ARBA" id="ARBA00023180"/>
    </source>
</evidence>
<dbReference type="InterPro" id="IPR002401">
    <property type="entry name" value="Cyt_P450_E_grp-I"/>
</dbReference>
<evidence type="ECO:0000256" key="4">
    <source>
        <dbReference type="ARBA" id="ARBA00010617"/>
    </source>
</evidence>
<dbReference type="InterPro" id="IPR050364">
    <property type="entry name" value="Cytochrome_P450_fung"/>
</dbReference>
<dbReference type="Gene3D" id="1.10.630.10">
    <property type="entry name" value="Cytochrome P450"/>
    <property type="match status" value="1"/>
</dbReference>
<dbReference type="CDD" id="cd11065">
    <property type="entry name" value="CYP64-like"/>
    <property type="match status" value="1"/>
</dbReference>
<comment type="cofactor">
    <cofactor evidence="1 14">
        <name>heme</name>
        <dbReference type="ChEBI" id="CHEBI:30413"/>
    </cofactor>
</comment>
<sequence>MPLWLVFDKLKDEYGPVVYLNMMGQDIVVLNTKASATELLERRSSIYSDRPRGIVAEYLGSHLTLPFARYGKLWQVMRRASHAVLNTRVSNQYQSVQTDEAVLLTHSLLCDTSSSIRAKLNRSATTIISVVYGKQSELQAPDALQTLSNIAHRFTNAMYPGAYAVEILPILDYLPAPLATWKRDAKRDFKKISYILRRYFDDAVKNDTQRSSLCVNLSEDQSELTSVEKSWIAGTISIAALETTSNTLSFFIYAMTLHPNVQQQAQNELDRVVGRSRNPTFSDMPHLPYVRAIVKEVLRWQPAIPLAVPHVSLKDDWYENYFIPKGTSCIANVWSMNRDKDVYGPDADQFRPERFLELSDKGFMLRGEYEADDGHYTYGFGRRVCVGKHVADNALFINICTTLWALWVEPDNFYKPVENRVPLKDLLNPSPDFQCRFIPRFPGAEVVLQSLHDYIAPGTN</sequence>
<evidence type="ECO:0000256" key="12">
    <source>
        <dbReference type="ARBA" id="ARBA00023136"/>
    </source>
</evidence>